<dbReference type="GO" id="GO:0015689">
    <property type="term" value="P:molybdate ion transport"/>
    <property type="evidence" value="ECO:0007669"/>
    <property type="project" value="TreeGrafter"/>
</dbReference>
<feature type="signal peptide" evidence="2">
    <location>
        <begin position="1"/>
        <end position="23"/>
    </location>
</feature>
<keyword evidence="4" id="KW-1185">Reference proteome</keyword>
<dbReference type="Proteomes" id="UP000032668">
    <property type="component" value="Unassembled WGS sequence"/>
</dbReference>
<dbReference type="PANTHER" id="PTHR30632:SF16">
    <property type="entry name" value="MOLYBDATE_TUNGSTATE-BINDING PROTEIN WTPA"/>
    <property type="match status" value="1"/>
</dbReference>
<dbReference type="InterPro" id="IPR006311">
    <property type="entry name" value="TAT_signal"/>
</dbReference>
<feature type="chain" id="PRO_5010332181" evidence="2">
    <location>
        <begin position="24"/>
        <end position="302"/>
    </location>
</feature>
<evidence type="ECO:0000256" key="2">
    <source>
        <dbReference type="SAM" id="SignalP"/>
    </source>
</evidence>
<protein>
    <submittedName>
        <fullName evidence="3">ABC molybdate permease</fullName>
    </submittedName>
</protein>
<dbReference type="PANTHER" id="PTHR30632">
    <property type="entry name" value="MOLYBDATE-BINDING PERIPLASMIC PROTEIN"/>
    <property type="match status" value="1"/>
</dbReference>
<evidence type="ECO:0000256" key="1">
    <source>
        <dbReference type="ARBA" id="ARBA00009438"/>
    </source>
</evidence>
<comment type="caution">
    <text evidence="3">The sequence shown here is derived from an EMBL/GenBank/DDBJ whole genome shotgun (WGS) entry which is preliminary data.</text>
</comment>
<dbReference type="AlphaFoldDB" id="A0A0D6PIS1"/>
<proteinExistence type="inferred from homology"/>
<dbReference type="EMBL" id="BANC01000087">
    <property type="protein sequence ID" value="GAN81276.1"/>
    <property type="molecule type" value="Genomic_DNA"/>
</dbReference>
<dbReference type="PROSITE" id="PS51318">
    <property type="entry name" value="TAT"/>
    <property type="match status" value="1"/>
</dbReference>
<dbReference type="Gene3D" id="3.40.190.10">
    <property type="entry name" value="Periplasmic binding protein-like II"/>
    <property type="match status" value="2"/>
</dbReference>
<comment type="similarity">
    <text evidence="1">Belongs to the bacterial solute-binding protein 1 family. WtpA subfamily.</text>
</comment>
<organism evidence="3 4">
    <name type="scientific">Acidocella aminolytica 101 = DSM 11237</name>
    <dbReference type="NCBI Taxonomy" id="1120923"/>
    <lineage>
        <taxon>Bacteria</taxon>
        <taxon>Pseudomonadati</taxon>
        <taxon>Pseudomonadota</taxon>
        <taxon>Alphaproteobacteria</taxon>
        <taxon>Acetobacterales</taxon>
        <taxon>Acidocellaceae</taxon>
        <taxon>Acidocella</taxon>
    </lineage>
</organism>
<dbReference type="GO" id="GO:0030973">
    <property type="term" value="F:molybdate ion binding"/>
    <property type="evidence" value="ECO:0007669"/>
    <property type="project" value="TreeGrafter"/>
</dbReference>
<dbReference type="InterPro" id="IPR050682">
    <property type="entry name" value="ModA/WtpA"/>
</dbReference>
<dbReference type="OrthoDB" id="9785015at2"/>
<dbReference type="SUPFAM" id="SSF53850">
    <property type="entry name" value="Periplasmic binding protein-like II"/>
    <property type="match status" value="1"/>
</dbReference>
<dbReference type="CDD" id="cd13540">
    <property type="entry name" value="PBP2_ModA_WtpA"/>
    <property type="match status" value="1"/>
</dbReference>
<dbReference type="Pfam" id="PF13531">
    <property type="entry name" value="SBP_bac_11"/>
    <property type="match status" value="1"/>
</dbReference>
<dbReference type="STRING" id="1120923.SAMN02746095_01343"/>
<reference evidence="3 4" key="1">
    <citation type="submission" date="2012-11" db="EMBL/GenBank/DDBJ databases">
        <title>Whole genome sequence of Acidocella aminolytica 101 = DSM 11237.</title>
        <authorList>
            <person name="Azuma Y."/>
            <person name="Higashiura N."/>
            <person name="Hirakawa H."/>
            <person name="Matsushita K."/>
        </authorList>
    </citation>
    <scope>NUCLEOTIDE SEQUENCE [LARGE SCALE GENOMIC DNA]</scope>
    <source>
        <strain evidence="4">101 / DSM 11237</strain>
    </source>
</reference>
<sequence>MPVSRRLLLAASLALSAASRAFAGESITVAYAGSMGRLMDQGLNPAFTAATGTAVHGIGHGAVALAHLISGGAMKPDVFVPVSAGPAKIVRAAGLADKAVPVASTSMVLAYSPFSKFATRFKAAKGADWTKIFLDPAIRLGRTDPTADPQGRYVLFALQLAGIYYKIPSFAAKVAGAVLNPAQIFAEPSLLARLEAGQIDATLGYKSAVVSQQLPFIELPDAVNLSNPALAKSVYDQASLTLKEKNGQTRTIHPSPLVFYAMALKAASDPKAAAEYVAFLAGSDGQAIFKRYGYGLGLGRAI</sequence>
<name>A0A0D6PIS1_9PROT</name>
<keyword evidence="2" id="KW-0732">Signal</keyword>
<dbReference type="RefSeq" id="WP_048879654.1">
    <property type="nucleotide sequence ID" value="NZ_BANC01000087.1"/>
</dbReference>
<gene>
    <name evidence="3" type="ORF">Aam_089_069</name>
</gene>
<accession>A0A0D6PIS1</accession>
<evidence type="ECO:0000313" key="4">
    <source>
        <dbReference type="Proteomes" id="UP000032668"/>
    </source>
</evidence>
<evidence type="ECO:0000313" key="3">
    <source>
        <dbReference type="EMBL" id="GAN81276.1"/>
    </source>
</evidence>